<accession>A0A0L0D8G8</accession>
<dbReference type="Pfam" id="PF01008">
    <property type="entry name" value="IF-2B"/>
    <property type="match status" value="1"/>
</dbReference>
<dbReference type="OMA" id="GDWESCK"/>
<dbReference type="GO" id="GO:0005851">
    <property type="term" value="C:eukaryotic translation initiation factor 2B complex"/>
    <property type="evidence" value="ECO:0007669"/>
    <property type="project" value="TreeGrafter"/>
</dbReference>
<comment type="similarity">
    <text evidence="2 9">Belongs to the eIF-2B alpha/beta/delta subunits family.</text>
</comment>
<dbReference type="GeneID" id="25560253"/>
<evidence type="ECO:0000256" key="8">
    <source>
        <dbReference type="ARBA" id="ARBA00046432"/>
    </source>
</evidence>
<proteinExistence type="inferred from homology"/>
<evidence type="ECO:0000256" key="6">
    <source>
        <dbReference type="ARBA" id="ARBA00044208"/>
    </source>
</evidence>
<dbReference type="Proteomes" id="UP000054408">
    <property type="component" value="Unassembled WGS sequence"/>
</dbReference>
<evidence type="ECO:0000256" key="9">
    <source>
        <dbReference type="RuleBase" id="RU003814"/>
    </source>
</evidence>
<evidence type="ECO:0000256" key="3">
    <source>
        <dbReference type="ARBA" id="ARBA00022490"/>
    </source>
</evidence>
<evidence type="ECO:0000256" key="1">
    <source>
        <dbReference type="ARBA" id="ARBA00004514"/>
    </source>
</evidence>
<comment type="subunit">
    <text evidence="8">Component of the translation initiation factor 2B (eIF2B) complex which is a heterodecamer of two sets of five different subunits: alpha, beta, gamma, delta and epsilon. Subunits alpha, beta and delta comprise a regulatory subcomplex and subunits epsilon and gamma comprise a catalytic subcomplex. Within the complex, the hexameric regulatory complex resides at the center, with the two heterodimeric catalytic subcomplexes bound on opposite sides.</text>
</comment>
<protein>
    <recommendedName>
        <fullName evidence="6">Translation initiation factor eIF2B subunit alpha</fullName>
    </recommendedName>
    <alternativeName>
        <fullName evidence="7">eIF2B GDP-GTP exchange factor subunit alpha</fullName>
    </alternativeName>
</protein>
<evidence type="ECO:0000313" key="11">
    <source>
        <dbReference type="Proteomes" id="UP000054408"/>
    </source>
</evidence>
<dbReference type="RefSeq" id="XP_013762723.1">
    <property type="nucleotide sequence ID" value="XM_013907269.1"/>
</dbReference>
<dbReference type="InterPro" id="IPR051501">
    <property type="entry name" value="eIF2B_alpha/beta/delta"/>
</dbReference>
<evidence type="ECO:0000256" key="5">
    <source>
        <dbReference type="ARBA" id="ARBA00022917"/>
    </source>
</evidence>
<keyword evidence="5" id="KW-0648">Protein biosynthesis</keyword>
<sequence length="335" mass="35682">MASSLVLGSVPQEEMNELQSSFFERLQREPDVPVAVLAIEALTSAIAASSATTIMGLNDEIKEASRELVAVGGGSIALSSACALFARFATRTSLDLPDISECKAKIVGRGTAFAERASQARTRIAELGTEFIRDGAVILTHSYSRVVAAVLLAAARQAKLFSVIVTESRPDTSGHLLAAKLRAEGIPVTLILDAAVGKVMEQVDMVITGAEGVVESGGIINKIGSYPMAIVANCFNKPFYVATESFKFARLYPLDQDDYPCAQFSLEESSVEDPSAPGTLLTRSRIVPDGDEPEVTPLSVSSVDYTPPKFITLLITDLGNLTPSAVSDELIKLYY</sequence>
<dbReference type="OrthoDB" id="10249309at2759"/>
<reference evidence="10 11" key="1">
    <citation type="submission" date="2010-05" db="EMBL/GenBank/DDBJ databases">
        <title>The Genome Sequence of Thecamonas trahens ATCC 50062.</title>
        <authorList>
            <consortium name="The Broad Institute Genome Sequencing Platform"/>
            <person name="Russ C."/>
            <person name="Cuomo C."/>
            <person name="Shea T."/>
            <person name="Young S.K."/>
            <person name="Zeng Q."/>
            <person name="Koehrsen M."/>
            <person name="Haas B."/>
            <person name="Borodovsky M."/>
            <person name="Guigo R."/>
            <person name="Alvarado L."/>
            <person name="Berlin A."/>
            <person name="Bochicchio J."/>
            <person name="Borenstein D."/>
            <person name="Chapman S."/>
            <person name="Chen Z."/>
            <person name="Freedman E."/>
            <person name="Gellesch M."/>
            <person name="Goldberg J."/>
            <person name="Griggs A."/>
            <person name="Gujja S."/>
            <person name="Heilman E."/>
            <person name="Heiman D."/>
            <person name="Hepburn T."/>
            <person name="Howarth C."/>
            <person name="Jen D."/>
            <person name="Larson L."/>
            <person name="Mehta T."/>
            <person name="Park D."/>
            <person name="Pearson M."/>
            <person name="Roberts A."/>
            <person name="Saif S."/>
            <person name="Shenoy N."/>
            <person name="Sisk P."/>
            <person name="Stolte C."/>
            <person name="Sykes S."/>
            <person name="Thomson T."/>
            <person name="Walk T."/>
            <person name="White J."/>
            <person name="Yandava C."/>
            <person name="Burger G."/>
            <person name="Gray M.W."/>
            <person name="Holland P.W.H."/>
            <person name="King N."/>
            <person name="Lang F.B.F."/>
            <person name="Roger A.J."/>
            <person name="Ruiz-Trillo I."/>
            <person name="Lander E."/>
            <person name="Nusbaum C."/>
        </authorList>
    </citation>
    <scope>NUCLEOTIDE SEQUENCE [LARGE SCALE GENOMIC DNA]</scope>
    <source>
        <strain evidence="10 11">ATCC 50062</strain>
    </source>
</reference>
<evidence type="ECO:0000256" key="4">
    <source>
        <dbReference type="ARBA" id="ARBA00022540"/>
    </source>
</evidence>
<gene>
    <name evidence="10" type="ORF">AMSG_00445</name>
</gene>
<dbReference type="InterPro" id="IPR037171">
    <property type="entry name" value="NagB/RpiA_transferase-like"/>
</dbReference>
<comment type="subcellular location">
    <subcellularLocation>
        <location evidence="1">Cytoplasm</location>
        <location evidence="1">Cytosol</location>
    </subcellularLocation>
</comment>
<dbReference type="GO" id="GO:0003743">
    <property type="term" value="F:translation initiation factor activity"/>
    <property type="evidence" value="ECO:0007669"/>
    <property type="project" value="UniProtKB-KW"/>
</dbReference>
<dbReference type="STRING" id="461836.A0A0L0D8G8"/>
<dbReference type="Gene3D" id="3.40.50.10470">
    <property type="entry name" value="Translation initiation factor eif-2b, domain 2"/>
    <property type="match status" value="1"/>
</dbReference>
<dbReference type="EMBL" id="GL349434">
    <property type="protein sequence ID" value="KNC48667.1"/>
    <property type="molecule type" value="Genomic_DNA"/>
</dbReference>
<dbReference type="GO" id="GO:0005085">
    <property type="term" value="F:guanyl-nucleotide exchange factor activity"/>
    <property type="evidence" value="ECO:0007669"/>
    <property type="project" value="TreeGrafter"/>
</dbReference>
<dbReference type="InterPro" id="IPR042528">
    <property type="entry name" value="elF-2B_alpha_N"/>
</dbReference>
<dbReference type="InterPro" id="IPR000649">
    <property type="entry name" value="IF-2B-related"/>
</dbReference>
<evidence type="ECO:0000256" key="2">
    <source>
        <dbReference type="ARBA" id="ARBA00007251"/>
    </source>
</evidence>
<dbReference type="GO" id="GO:0005829">
    <property type="term" value="C:cytosol"/>
    <property type="evidence" value="ECO:0007669"/>
    <property type="project" value="UniProtKB-SubCell"/>
</dbReference>
<keyword evidence="3" id="KW-0963">Cytoplasm</keyword>
<dbReference type="Gene3D" id="1.20.120.1070">
    <property type="entry name" value="Translation initiation factor eIF-2B, N-terminal domain"/>
    <property type="match status" value="1"/>
</dbReference>
<dbReference type="InterPro" id="IPR042529">
    <property type="entry name" value="IF_2B-like_C"/>
</dbReference>
<keyword evidence="11" id="KW-1185">Reference proteome</keyword>
<dbReference type="AlphaFoldDB" id="A0A0L0D8G8"/>
<name>A0A0L0D8G8_THETB</name>
<dbReference type="PANTHER" id="PTHR45860:SF1">
    <property type="entry name" value="TRANSLATION INITIATION FACTOR EIF-2B SUBUNIT ALPHA"/>
    <property type="match status" value="1"/>
</dbReference>
<organism evidence="10 11">
    <name type="scientific">Thecamonas trahens ATCC 50062</name>
    <dbReference type="NCBI Taxonomy" id="461836"/>
    <lineage>
        <taxon>Eukaryota</taxon>
        <taxon>Apusozoa</taxon>
        <taxon>Apusomonadida</taxon>
        <taxon>Apusomonadidae</taxon>
        <taxon>Thecamonas</taxon>
    </lineage>
</organism>
<evidence type="ECO:0000313" key="10">
    <source>
        <dbReference type="EMBL" id="KNC48667.1"/>
    </source>
</evidence>
<dbReference type="PANTHER" id="PTHR45860">
    <property type="entry name" value="TRANSLATION INITIATION FACTOR EIF-2B SUBUNIT ALPHA"/>
    <property type="match status" value="1"/>
</dbReference>
<keyword evidence="4 10" id="KW-0396">Initiation factor</keyword>
<dbReference type="SUPFAM" id="SSF100950">
    <property type="entry name" value="NagB/RpiA/CoA transferase-like"/>
    <property type="match status" value="1"/>
</dbReference>
<evidence type="ECO:0000256" key="7">
    <source>
        <dbReference type="ARBA" id="ARBA00044236"/>
    </source>
</evidence>
<dbReference type="eggNOG" id="KOG1466">
    <property type="taxonomic scope" value="Eukaryota"/>
</dbReference>